<evidence type="ECO:0000313" key="2">
    <source>
        <dbReference type="EMBL" id="CCF72487.1"/>
    </source>
</evidence>
<reference evidence="2 3" key="1">
    <citation type="journal article" date="2012" name="Nucleic Acids Res.">
        <title>Sequencing of the smallest Apicomplexan genome from the human pathogen Babesia microti.</title>
        <authorList>
            <person name="Cornillot E."/>
            <person name="Hadj-Kaddour K."/>
            <person name="Dassouli A."/>
            <person name="Noel B."/>
            <person name="Ranwez V."/>
            <person name="Vacherie B."/>
            <person name="Augagneur Y."/>
            <person name="Bres V."/>
            <person name="Duclos A."/>
            <person name="Randazzo S."/>
            <person name="Carcy B."/>
            <person name="Debierre-Grockiego F."/>
            <person name="Delbecq S."/>
            <person name="Moubri-Menage K."/>
            <person name="Shams-Eldin H."/>
            <person name="Usmani-Brown S."/>
            <person name="Bringaud F."/>
            <person name="Wincker P."/>
            <person name="Vivares C.P."/>
            <person name="Schwarz R.T."/>
            <person name="Schetters T.P."/>
            <person name="Krause P.J."/>
            <person name="Gorenflot A."/>
            <person name="Berry V."/>
            <person name="Barbe V."/>
            <person name="Ben Mamoun C."/>
        </authorList>
    </citation>
    <scope>NUCLEOTIDE SEQUENCE [LARGE SCALE GENOMIC DNA]</scope>
    <source>
        <strain evidence="2 3">RI</strain>
    </source>
</reference>
<evidence type="ECO:0000313" key="3">
    <source>
        <dbReference type="Proteomes" id="UP000002899"/>
    </source>
</evidence>
<dbReference type="OrthoDB" id="361835at2759"/>
<name>I7J529_BABMR</name>
<dbReference type="RefSeq" id="XP_012647096.1">
    <property type="nucleotide sequence ID" value="XM_012791642.1"/>
</dbReference>
<sequence>MTVKSDAVSKPEKVAVRQKKIKGPGGENDDQTLDLEDELLERRLFKKGQKYPTPPLGDGTRAFYESLLEENPHSPIAIKFCLEHGIFGERKHEQLRILYNELRDNGILNAPVGGLTLQTKHAPA</sequence>
<dbReference type="GeneID" id="24423095"/>
<dbReference type="VEuPathDB" id="PiroplasmaDB:BMR1_01G00070"/>
<proteinExistence type="predicted"/>
<evidence type="ECO:0000256" key="1">
    <source>
        <dbReference type="SAM" id="MobiDB-lite"/>
    </source>
</evidence>
<protein>
    <submittedName>
        <fullName evidence="2">Uncharacterized protein</fullName>
    </submittedName>
</protein>
<dbReference type="Proteomes" id="UP000002899">
    <property type="component" value="Chromosome I"/>
</dbReference>
<dbReference type="AlphaFoldDB" id="I7J529"/>
<reference evidence="2 3" key="2">
    <citation type="journal article" date="2013" name="PLoS ONE">
        <title>Whole genome mapping and re-organization of the nuclear and mitochondrial genomes of Babesia microti isolates.</title>
        <authorList>
            <person name="Cornillot E."/>
            <person name="Dassouli A."/>
            <person name="Garg A."/>
            <person name="Pachikara N."/>
            <person name="Randazzo S."/>
            <person name="Depoix D."/>
            <person name="Carcy B."/>
            <person name="Delbecq S."/>
            <person name="Frutos R."/>
            <person name="Silva J.C."/>
            <person name="Sutton R."/>
            <person name="Krause P.J."/>
            <person name="Mamoun C.B."/>
        </authorList>
    </citation>
    <scope>NUCLEOTIDE SEQUENCE [LARGE SCALE GENOMIC DNA]</scope>
    <source>
        <strain evidence="2 3">RI</strain>
    </source>
</reference>
<dbReference type="EMBL" id="FO082871">
    <property type="protein sequence ID" value="CCF72487.1"/>
    <property type="molecule type" value="Genomic_DNA"/>
</dbReference>
<dbReference type="KEGG" id="bmic:BMR1_01G00070"/>
<reference evidence="2 3" key="3">
    <citation type="journal article" date="2016" name="Sci. Rep.">
        <title>Genome-wide diversity and gene expression profiling of Babesia microti isolates identify polymorphic genes that mediate host-pathogen interactions.</title>
        <authorList>
            <person name="Silva J.C."/>
            <person name="Cornillot E."/>
            <person name="McCracken C."/>
            <person name="Usmani-Brown S."/>
            <person name="Dwivedi A."/>
            <person name="Ifeonu O.O."/>
            <person name="Crabtree J."/>
            <person name="Gotia H.T."/>
            <person name="Virji A.Z."/>
            <person name="Reynes C."/>
            <person name="Colinge J."/>
            <person name="Kumar V."/>
            <person name="Lawres L."/>
            <person name="Pazzi J.E."/>
            <person name="Pablo J.V."/>
            <person name="Hung C."/>
            <person name="Brancato J."/>
            <person name="Kumari P."/>
            <person name="Orvis J."/>
            <person name="Tretina K."/>
            <person name="Chibucos M."/>
            <person name="Ott S."/>
            <person name="Sadzewicz L."/>
            <person name="Sengamalay N."/>
            <person name="Shetty A.C."/>
            <person name="Su Q."/>
            <person name="Tallon L."/>
            <person name="Fraser C.M."/>
            <person name="Frutos R."/>
            <person name="Molina D.M."/>
            <person name="Krause P.J."/>
            <person name="Ben Mamoun C."/>
        </authorList>
    </citation>
    <scope>NUCLEOTIDE SEQUENCE [LARGE SCALE GENOMIC DNA]</scope>
    <source>
        <strain evidence="2 3">RI</strain>
    </source>
</reference>
<keyword evidence="3" id="KW-1185">Reference proteome</keyword>
<feature type="region of interest" description="Disordered" evidence="1">
    <location>
        <begin position="1"/>
        <end position="33"/>
    </location>
</feature>
<organism evidence="2 3">
    <name type="scientific">Babesia microti (strain RI)</name>
    <dbReference type="NCBI Taxonomy" id="1133968"/>
    <lineage>
        <taxon>Eukaryota</taxon>
        <taxon>Sar</taxon>
        <taxon>Alveolata</taxon>
        <taxon>Apicomplexa</taxon>
        <taxon>Aconoidasida</taxon>
        <taxon>Piroplasmida</taxon>
        <taxon>Babesiidae</taxon>
        <taxon>Babesia</taxon>
    </lineage>
</organism>
<accession>I7J529</accession>
<gene>
    <name evidence="2" type="ORF">BMR1_01G00070</name>
</gene>